<comment type="function">
    <text evidence="2">Plays a role in the regulation of phosphate uptake.</text>
</comment>
<reference evidence="4 5" key="2">
    <citation type="journal article" date="2011" name="Stand. Genomic Sci.">
        <title>Complete genome sequence of Isosphaera pallida type strain (IS1B).</title>
        <authorList>
            <consortium name="US DOE Joint Genome Institute (JGI-PGF)"/>
            <person name="Goker M."/>
            <person name="Cleland D."/>
            <person name="Saunders E."/>
            <person name="Lapidus A."/>
            <person name="Nolan M."/>
            <person name="Lucas S."/>
            <person name="Hammon N."/>
            <person name="Deshpande S."/>
            <person name="Cheng J.F."/>
            <person name="Tapia R."/>
            <person name="Han C."/>
            <person name="Goodwin L."/>
            <person name="Pitluck S."/>
            <person name="Liolios K."/>
            <person name="Pagani I."/>
            <person name="Ivanova N."/>
            <person name="Mavromatis K."/>
            <person name="Pati A."/>
            <person name="Chen A."/>
            <person name="Palaniappan K."/>
            <person name="Land M."/>
            <person name="Hauser L."/>
            <person name="Chang Y.J."/>
            <person name="Jeffries C.D."/>
            <person name="Detter J.C."/>
            <person name="Beck B."/>
            <person name="Woyke T."/>
            <person name="Bristow J."/>
            <person name="Eisen J.A."/>
            <person name="Markowitz V."/>
            <person name="Hugenholtz P."/>
            <person name="Kyrpides N.C."/>
            <person name="Klenk H.P."/>
        </authorList>
    </citation>
    <scope>NUCLEOTIDE SEQUENCE [LARGE SCALE GENOMIC DNA]</scope>
    <source>
        <strain evidence="5">ATCC 43644 / DSM 9630 / IS1B</strain>
    </source>
</reference>
<dbReference type="GO" id="GO:0030643">
    <property type="term" value="P:intracellular phosphate ion homeostasis"/>
    <property type="evidence" value="ECO:0007669"/>
    <property type="project" value="InterPro"/>
</dbReference>
<proteinExistence type="inferred from homology"/>
<comment type="similarity">
    <text evidence="1 2">Belongs to the PhoU family.</text>
</comment>
<comment type="subunit">
    <text evidence="2">Homodimer.</text>
</comment>
<keyword evidence="2" id="KW-0813">Transport</keyword>
<comment type="subcellular location">
    <subcellularLocation>
        <location evidence="2">Cytoplasm</location>
    </subcellularLocation>
</comment>
<dbReference type="PANTHER" id="PTHR42930">
    <property type="entry name" value="PHOSPHATE-SPECIFIC TRANSPORT SYSTEM ACCESSORY PROTEIN PHOU"/>
    <property type="match status" value="1"/>
</dbReference>
<dbReference type="STRING" id="575540.Isop_2760"/>
<organism evidence="4 5">
    <name type="scientific">Isosphaera pallida (strain ATCC 43644 / DSM 9630 / IS1B)</name>
    <dbReference type="NCBI Taxonomy" id="575540"/>
    <lineage>
        <taxon>Bacteria</taxon>
        <taxon>Pseudomonadati</taxon>
        <taxon>Planctomycetota</taxon>
        <taxon>Planctomycetia</taxon>
        <taxon>Isosphaerales</taxon>
        <taxon>Isosphaeraceae</taxon>
        <taxon>Isosphaera</taxon>
    </lineage>
</organism>
<dbReference type="PANTHER" id="PTHR42930:SF3">
    <property type="entry name" value="PHOSPHATE-SPECIFIC TRANSPORT SYSTEM ACCESSORY PROTEIN PHOU"/>
    <property type="match status" value="1"/>
</dbReference>
<dbReference type="InterPro" id="IPR038078">
    <property type="entry name" value="PhoU-like_sf"/>
</dbReference>
<dbReference type="RefSeq" id="WP_013565614.1">
    <property type="nucleotide sequence ID" value="NC_014962.1"/>
</dbReference>
<dbReference type="InterPro" id="IPR026022">
    <property type="entry name" value="PhoU_dom"/>
</dbReference>
<evidence type="ECO:0000313" key="4">
    <source>
        <dbReference type="EMBL" id="ADV63326.1"/>
    </source>
</evidence>
<dbReference type="Pfam" id="PF01895">
    <property type="entry name" value="PhoU"/>
    <property type="match status" value="2"/>
</dbReference>
<feature type="domain" description="PhoU" evidence="3">
    <location>
        <begin position="143"/>
        <end position="226"/>
    </location>
</feature>
<dbReference type="PIRSF" id="PIRSF003107">
    <property type="entry name" value="PhoU"/>
    <property type="match status" value="1"/>
</dbReference>
<gene>
    <name evidence="4" type="ordered locus">Isop_2760</name>
</gene>
<reference key="1">
    <citation type="submission" date="2010-11" db="EMBL/GenBank/DDBJ databases">
        <title>The complete sequence of chromosome of Isophaera pallida ATCC 43644.</title>
        <authorList>
            <consortium name="US DOE Joint Genome Institute (JGI-PGF)"/>
            <person name="Lucas S."/>
            <person name="Copeland A."/>
            <person name="Lapidus A."/>
            <person name="Bruce D."/>
            <person name="Goodwin L."/>
            <person name="Pitluck S."/>
            <person name="Kyrpides N."/>
            <person name="Mavromatis K."/>
            <person name="Pagani I."/>
            <person name="Ivanova N."/>
            <person name="Saunders E."/>
            <person name="Brettin T."/>
            <person name="Detter J.C."/>
            <person name="Han C."/>
            <person name="Tapia R."/>
            <person name="Land M."/>
            <person name="Hauser L."/>
            <person name="Markowitz V."/>
            <person name="Cheng J.-F."/>
            <person name="Hugenholtz P."/>
            <person name="Woyke T."/>
            <person name="Wu D."/>
            <person name="Eisen J.A."/>
        </authorList>
    </citation>
    <scope>NUCLEOTIDE SEQUENCE</scope>
    <source>
        <strain>ATCC 43644</strain>
    </source>
</reference>
<sequence length="240" mass="27730">MNFRTSPLDVWHGSEGTGLPSRGPFRRVYDELWSGLLTQAAEVEINLVTAVHAWLDLRVDLAREVRRRGRAIHLREIELDRECLKILTLHQPVASDFRRVVTVLKVNVHLERISELARHIAKRVRKLSRPTRLAGNLVEEMETLAQESLKQARSSLDALASLDVDQARAVSLSDRFLNARAKEMVRQVKDYARRDPERIDDWFRLANTARNFERIGDHAAMIAEWVIYLKEGALIRRVRT</sequence>
<dbReference type="eggNOG" id="COG0704">
    <property type="taxonomic scope" value="Bacteria"/>
</dbReference>
<keyword evidence="2" id="KW-0592">Phosphate transport</keyword>
<dbReference type="KEGG" id="ipa:Isop_2760"/>
<dbReference type="OrthoDB" id="9814256at2"/>
<dbReference type="GO" id="GO:0006817">
    <property type="term" value="P:phosphate ion transport"/>
    <property type="evidence" value="ECO:0007669"/>
    <property type="project" value="UniProtKB-KW"/>
</dbReference>
<dbReference type="FunCoup" id="E8R0J4">
    <property type="interactions" value="369"/>
</dbReference>
<keyword evidence="5" id="KW-1185">Reference proteome</keyword>
<dbReference type="GO" id="GO:0005737">
    <property type="term" value="C:cytoplasm"/>
    <property type="evidence" value="ECO:0007669"/>
    <property type="project" value="UniProtKB-SubCell"/>
</dbReference>
<dbReference type="SUPFAM" id="SSF109755">
    <property type="entry name" value="PhoU-like"/>
    <property type="match status" value="1"/>
</dbReference>
<evidence type="ECO:0000256" key="2">
    <source>
        <dbReference type="PIRNR" id="PIRNR003107"/>
    </source>
</evidence>
<dbReference type="NCBIfam" id="TIGR02135">
    <property type="entry name" value="phoU_full"/>
    <property type="match status" value="1"/>
</dbReference>
<accession>E8R0J4</accession>
<evidence type="ECO:0000313" key="5">
    <source>
        <dbReference type="Proteomes" id="UP000008631"/>
    </source>
</evidence>
<name>E8R0J4_ISOPI</name>
<protein>
    <recommendedName>
        <fullName evidence="2">Phosphate-specific transport system accessory protein PhoU</fullName>
    </recommendedName>
</protein>
<dbReference type="InterPro" id="IPR028366">
    <property type="entry name" value="PhoU"/>
</dbReference>
<evidence type="ECO:0000256" key="1">
    <source>
        <dbReference type="ARBA" id="ARBA00008107"/>
    </source>
</evidence>
<dbReference type="HOGENOM" id="CLU_078518_2_1_0"/>
<dbReference type="InParanoid" id="E8R0J4"/>
<feature type="domain" description="PhoU" evidence="3">
    <location>
        <begin position="41"/>
        <end position="124"/>
    </location>
</feature>
<dbReference type="Proteomes" id="UP000008631">
    <property type="component" value="Chromosome"/>
</dbReference>
<dbReference type="Gene3D" id="1.20.58.220">
    <property type="entry name" value="Phosphate transport system protein phou homolog 2, domain 2"/>
    <property type="match status" value="1"/>
</dbReference>
<dbReference type="EMBL" id="CP002353">
    <property type="protein sequence ID" value="ADV63326.1"/>
    <property type="molecule type" value="Genomic_DNA"/>
</dbReference>
<keyword evidence="2" id="KW-0963">Cytoplasm</keyword>
<dbReference type="AlphaFoldDB" id="E8R0J4"/>
<dbReference type="GO" id="GO:0045936">
    <property type="term" value="P:negative regulation of phosphate metabolic process"/>
    <property type="evidence" value="ECO:0007669"/>
    <property type="project" value="InterPro"/>
</dbReference>
<evidence type="ECO:0000259" key="3">
    <source>
        <dbReference type="Pfam" id="PF01895"/>
    </source>
</evidence>